<dbReference type="EMBL" id="MNCJ02000328">
    <property type="protein sequence ID" value="KAF5775908.1"/>
    <property type="molecule type" value="Genomic_DNA"/>
</dbReference>
<evidence type="ECO:0000313" key="3">
    <source>
        <dbReference type="EMBL" id="KAF5775908.1"/>
    </source>
</evidence>
<organism evidence="3 4">
    <name type="scientific">Helianthus annuus</name>
    <name type="common">Common sunflower</name>
    <dbReference type="NCBI Taxonomy" id="4232"/>
    <lineage>
        <taxon>Eukaryota</taxon>
        <taxon>Viridiplantae</taxon>
        <taxon>Streptophyta</taxon>
        <taxon>Embryophyta</taxon>
        <taxon>Tracheophyta</taxon>
        <taxon>Spermatophyta</taxon>
        <taxon>Magnoliopsida</taxon>
        <taxon>eudicotyledons</taxon>
        <taxon>Gunneridae</taxon>
        <taxon>Pentapetalae</taxon>
        <taxon>asterids</taxon>
        <taxon>campanulids</taxon>
        <taxon>Asterales</taxon>
        <taxon>Asteraceae</taxon>
        <taxon>Asteroideae</taxon>
        <taxon>Heliantheae alliance</taxon>
        <taxon>Heliantheae</taxon>
        <taxon>Helianthus</taxon>
    </lineage>
</organism>
<dbReference type="AlphaFoldDB" id="A0A9K3EM38"/>
<dbReference type="Gramene" id="mRNA:HanXRQr2_Chr13g0617291">
    <property type="protein sequence ID" value="CDS:HanXRQr2_Chr13g0617291.1"/>
    <property type="gene ID" value="HanXRQr2_Chr13g0617291"/>
</dbReference>
<reference evidence="3" key="1">
    <citation type="journal article" date="2017" name="Nature">
        <title>The sunflower genome provides insights into oil metabolism, flowering and Asterid evolution.</title>
        <authorList>
            <person name="Badouin H."/>
            <person name="Gouzy J."/>
            <person name="Grassa C.J."/>
            <person name="Murat F."/>
            <person name="Staton S.E."/>
            <person name="Cottret L."/>
            <person name="Lelandais-Briere C."/>
            <person name="Owens G.L."/>
            <person name="Carrere S."/>
            <person name="Mayjonade B."/>
            <person name="Legrand L."/>
            <person name="Gill N."/>
            <person name="Kane N.C."/>
            <person name="Bowers J.E."/>
            <person name="Hubner S."/>
            <person name="Bellec A."/>
            <person name="Berard A."/>
            <person name="Berges H."/>
            <person name="Blanchet N."/>
            <person name="Boniface M.C."/>
            <person name="Brunel D."/>
            <person name="Catrice O."/>
            <person name="Chaidir N."/>
            <person name="Claudel C."/>
            <person name="Donnadieu C."/>
            <person name="Faraut T."/>
            <person name="Fievet G."/>
            <person name="Helmstetter N."/>
            <person name="King M."/>
            <person name="Knapp S.J."/>
            <person name="Lai Z."/>
            <person name="Le Paslier M.C."/>
            <person name="Lippi Y."/>
            <person name="Lorenzon L."/>
            <person name="Mandel J.R."/>
            <person name="Marage G."/>
            <person name="Marchand G."/>
            <person name="Marquand E."/>
            <person name="Bret-Mestries E."/>
            <person name="Morien E."/>
            <person name="Nambeesan S."/>
            <person name="Nguyen T."/>
            <person name="Pegot-Espagnet P."/>
            <person name="Pouilly N."/>
            <person name="Raftis F."/>
            <person name="Sallet E."/>
            <person name="Schiex T."/>
            <person name="Thomas J."/>
            <person name="Vandecasteele C."/>
            <person name="Vares D."/>
            <person name="Vear F."/>
            <person name="Vautrin S."/>
            <person name="Crespi M."/>
            <person name="Mangin B."/>
            <person name="Burke J.M."/>
            <person name="Salse J."/>
            <person name="Munos S."/>
            <person name="Vincourt P."/>
            <person name="Rieseberg L.H."/>
            <person name="Langlade N.B."/>
        </authorList>
    </citation>
    <scope>NUCLEOTIDE SEQUENCE</scope>
    <source>
        <tissue evidence="3">Leaves</tissue>
    </source>
</reference>
<proteinExistence type="predicted"/>
<keyword evidence="1" id="KW-0547">Nucleotide-binding</keyword>
<feature type="domain" description="Disease resistance protein winged helix" evidence="2">
    <location>
        <begin position="1"/>
        <end position="49"/>
    </location>
</feature>
<dbReference type="InterPro" id="IPR058922">
    <property type="entry name" value="WHD_DRP"/>
</dbReference>
<dbReference type="Pfam" id="PF23559">
    <property type="entry name" value="WHD_DRP"/>
    <property type="match status" value="1"/>
</dbReference>
<comment type="caution">
    <text evidence="3">The sequence shown here is derived from an EMBL/GenBank/DDBJ whole genome shotgun (WGS) entry which is preliminary data.</text>
</comment>
<dbReference type="Proteomes" id="UP000215914">
    <property type="component" value="Unassembled WGS sequence"/>
</dbReference>
<name>A0A9K3EM38_HELAN</name>
<gene>
    <name evidence="3" type="ORF">HanXRQr2_Chr13g0617291</name>
</gene>
<evidence type="ECO:0000256" key="1">
    <source>
        <dbReference type="ARBA" id="ARBA00022741"/>
    </source>
</evidence>
<sequence length="110" mass="12859">MAEGFLNPSKSPERLGREIFEILLSRSFFQHAPNDESLFIMHDLMNDLATFVAGEFFLRFDNHMETNPEALVKYRHMSFTREEYVGYQKFEAFKGAKSLRTFFSSISRCG</sequence>
<keyword evidence="4" id="KW-1185">Reference proteome</keyword>
<evidence type="ECO:0000313" key="4">
    <source>
        <dbReference type="Proteomes" id="UP000215914"/>
    </source>
</evidence>
<reference evidence="3" key="2">
    <citation type="submission" date="2020-06" db="EMBL/GenBank/DDBJ databases">
        <title>Helianthus annuus Genome sequencing and assembly Release 2.</title>
        <authorList>
            <person name="Gouzy J."/>
            <person name="Langlade N."/>
            <person name="Munos S."/>
        </authorList>
    </citation>
    <scope>NUCLEOTIDE SEQUENCE</scope>
    <source>
        <tissue evidence="3">Leaves</tissue>
    </source>
</reference>
<accession>A0A9K3EM38</accession>
<protein>
    <recommendedName>
        <fullName evidence="2">Disease resistance protein winged helix domain-containing protein</fullName>
    </recommendedName>
</protein>
<evidence type="ECO:0000259" key="2">
    <source>
        <dbReference type="Pfam" id="PF23559"/>
    </source>
</evidence>